<dbReference type="InterPro" id="IPR024775">
    <property type="entry name" value="DinB-like"/>
</dbReference>
<dbReference type="OrthoDB" id="9793216at2"/>
<dbReference type="AlphaFoldDB" id="A0A0J1BI42"/>
<comment type="caution">
    <text evidence="2">The sequence shown here is derived from an EMBL/GenBank/DDBJ whole genome shotgun (WGS) entry which is preliminary data.</text>
</comment>
<dbReference type="Pfam" id="PF12867">
    <property type="entry name" value="DinB_2"/>
    <property type="match status" value="1"/>
</dbReference>
<sequence length="190" mass="21281">MQANASVSRSKSRRPGEDELSLDYHCELARRVPGECILQAMDDQLHWVCELAGSLSAEQIDKVHKPYAWTIRQVIEHCVDAERIAGDRMLRIAAGDQGNQPAWDENAYAAARFGLGNMRELISELGFCRQANATLLRRINPTAWDNVGTVDGNRISVRGMAWVAAGHLLHHLEIIEQRCEIQVPRGPQMT</sequence>
<dbReference type="EMBL" id="LECT01000016">
    <property type="protein sequence ID" value="KLU06202.1"/>
    <property type="molecule type" value="Genomic_DNA"/>
</dbReference>
<evidence type="ECO:0000313" key="3">
    <source>
        <dbReference type="Proteomes" id="UP000036367"/>
    </source>
</evidence>
<dbReference type="InterPro" id="IPR034660">
    <property type="entry name" value="DinB/YfiT-like"/>
</dbReference>
<dbReference type="SUPFAM" id="SSF109854">
    <property type="entry name" value="DinB/YfiT-like putative metalloenzymes"/>
    <property type="match status" value="1"/>
</dbReference>
<dbReference type="RefSeq" id="WP_047813793.1">
    <property type="nucleotide sequence ID" value="NZ_LECT01000016.1"/>
</dbReference>
<reference evidence="2" key="1">
    <citation type="submission" date="2015-05" db="EMBL/GenBank/DDBJ databases">
        <title>Permanent draft genome of Rhodopirellula islandicus K833.</title>
        <authorList>
            <person name="Kizina J."/>
            <person name="Richter M."/>
            <person name="Glockner F.O."/>
            <person name="Harder J."/>
        </authorList>
    </citation>
    <scope>NUCLEOTIDE SEQUENCE [LARGE SCALE GENOMIC DNA]</scope>
    <source>
        <strain evidence="2">K833</strain>
    </source>
</reference>
<dbReference type="PATRIC" id="fig|595434.4.peg.1967"/>
<dbReference type="Proteomes" id="UP000036367">
    <property type="component" value="Unassembled WGS sequence"/>
</dbReference>
<feature type="domain" description="DinB-like" evidence="1">
    <location>
        <begin position="50"/>
        <end position="175"/>
    </location>
</feature>
<organism evidence="2 3">
    <name type="scientific">Rhodopirellula islandica</name>
    <dbReference type="NCBI Taxonomy" id="595434"/>
    <lineage>
        <taxon>Bacteria</taxon>
        <taxon>Pseudomonadati</taxon>
        <taxon>Planctomycetota</taxon>
        <taxon>Planctomycetia</taxon>
        <taxon>Pirellulales</taxon>
        <taxon>Pirellulaceae</taxon>
        <taxon>Rhodopirellula</taxon>
    </lineage>
</organism>
<protein>
    <recommendedName>
        <fullName evidence="1">DinB-like domain-containing protein</fullName>
    </recommendedName>
</protein>
<gene>
    <name evidence="2" type="ORF">RISK_002053</name>
</gene>
<dbReference type="STRING" id="595434.RISK_002053"/>
<name>A0A0J1BI42_RHOIS</name>
<keyword evidence="3" id="KW-1185">Reference proteome</keyword>
<proteinExistence type="predicted"/>
<accession>A0A0J1BI42</accession>
<evidence type="ECO:0000259" key="1">
    <source>
        <dbReference type="Pfam" id="PF12867"/>
    </source>
</evidence>
<evidence type="ECO:0000313" key="2">
    <source>
        <dbReference type="EMBL" id="KLU06202.1"/>
    </source>
</evidence>
<dbReference type="Gene3D" id="1.20.120.450">
    <property type="entry name" value="dinb family like domain"/>
    <property type="match status" value="1"/>
</dbReference>